<name>A0A2T5IRY0_9GAMM</name>
<protein>
    <submittedName>
        <fullName evidence="1">Uncharacterized protein</fullName>
    </submittedName>
</protein>
<evidence type="ECO:0000313" key="2">
    <source>
        <dbReference type="Proteomes" id="UP000244223"/>
    </source>
</evidence>
<dbReference type="AlphaFoldDB" id="A0A2T5IRY0"/>
<reference evidence="1 2" key="1">
    <citation type="submission" date="2018-04" db="EMBL/GenBank/DDBJ databases">
        <title>Genomic Encyclopedia of Archaeal and Bacterial Type Strains, Phase II (KMG-II): from individual species to whole genera.</title>
        <authorList>
            <person name="Goeker M."/>
        </authorList>
    </citation>
    <scope>NUCLEOTIDE SEQUENCE [LARGE SCALE GENOMIC DNA]</scope>
    <source>
        <strain evidence="1 2">DSM 5822</strain>
    </source>
</reference>
<dbReference type="EMBL" id="QAON01000037">
    <property type="protein sequence ID" value="PTQ86568.1"/>
    <property type="molecule type" value="Genomic_DNA"/>
</dbReference>
<gene>
    <name evidence="1" type="ORF">C8N29_1375</name>
</gene>
<organism evidence="1 2">
    <name type="scientific">Agitococcus lubricus</name>
    <dbReference type="NCBI Taxonomy" id="1077255"/>
    <lineage>
        <taxon>Bacteria</taxon>
        <taxon>Pseudomonadati</taxon>
        <taxon>Pseudomonadota</taxon>
        <taxon>Gammaproteobacteria</taxon>
        <taxon>Moraxellales</taxon>
        <taxon>Moraxellaceae</taxon>
        <taxon>Agitococcus</taxon>
    </lineage>
</organism>
<proteinExistence type="predicted"/>
<keyword evidence="2" id="KW-1185">Reference proteome</keyword>
<dbReference type="RefSeq" id="WP_107867086.1">
    <property type="nucleotide sequence ID" value="NZ_QAON01000037.1"/>
</dbReference>
<sequence length="244" mass="26696">MNTSRLYFLRQFANTVQNALTTSANTTQNEVLATMLSTLHHAKNIGNSVTELSQLTQNTFVAEMSQIPPQTHDIQSTSVRLEDNEANALTETQPIIWQDNHESHASPVDTISSVSAVLSAAKQATEHTHKSVWQQAITINSTQTAASFFPSLPWLTQEVSSASDLVSPTSSHAFSFTDPWDTQTAHSFFQGISWTTPTKNISISAAHGAPSAVIQPDIIQQQYEQGLHPVLDFFGALPWKGSVH</sequence>
<dbReference type="Proteomes" id="UP000244223">
    <property type="component" value="Unassembled WGS sequence"/>
</dbReference>
<evidence type="ECO:0000313" key="1">
    <source>
        <dbReference type="EMBL" id="PTQ86568.1"/>
    </source>
</evidence>
<accession>A0A2T5IRY0</accession>
<comment type="caution">
    <text evidence="1">The sequence shown here is derived from an EMBL/GenBank/DDBJ whole genome shotgun (WGS) entry which is preliminary data.</text>
</comment>
<dbReference type="OrthoDB" id="9898943at2"/>